<dbReference type="SUPFAM" id="SSF140996">
    <property type="entry name" value="Hermes dimerisation domain"/>
    <property type="match status" value="1"/>
</dbReference>
<dbReference type="AlphaFoldDB" id="A0A015LKM2"/>
<dbReference type="PANTHER" id="PTHR46481:SF10">
    <property type="entry name" value="ZINC FINGER BED DOMAIN-CONTAINING PROTEIN 39"/>
    <property type="match status" value="1"/>
</dbReference>
<keyword evidence="2" id="KW-0479">Metal-binding</keyword>
<dbReference type="GO" id="GO:0008270">
    <property type="term" value="F:zinc ion binding"/>
    <property type="evidence" value="ECO:0007669"/>
    <property type="project" value="UniProtKB-KW"/>
</dbReference>
<evidence type="ECO:0000313" key="6">
    <source>
        <dbReference type="EMBL" id="EXX73201.1"/>
    </source>
</evidence>
<evidence type="ECO:0000256" key="2">
    <source>
        <dbReference type="ARBA" id="ARBA00022723"/>
    </source>
</evidence>
<gene>
    <name evidence="6" type="ORF">RirG_062350</name>
</gene>
<protein>
    <submittedName>
        <fullName evidence="6">Uncharacterized protein</fullName>
    </submittedName>
</protein>
<comment type="caution">
    <text evidence="6">The sequence shown here is derived from an EMBL/GenBank/DDBJ whole genome shotgun (WGS) entry which is preliminary data.</text>
</comment>
<dbReference type="PANTHER" id="PTHR46481">
    <property type="entry name" value="ZINC FINGER BED DOMAIN-CONTAINING PROTEIN 4"/>
    <property type="match status" value="1"/>
</dbReference>
<dbReference type="InterPro" id="IPR052035">
    <property type="entry name" value="ZnF_BED_domain_contain"/>
</dbReference>
<evidence type="ECO:0000313" key="7">
    <source>
        <dbReference type="Proteomes" id="UP000022910"/>
    </source>
</evidence>
<dbReference type="EMBL" id="JEMT01014810">
    <property type="protein sequence ID" value="EXX73201.1"/>
    <property type="molecule type" value="Genomic_DNA"/>
</dbReference>
<reference evidence="6 7" key="1">
    <citation type="submission" date="2014-02" db="EMBL/GenBank/DDBJ databases">
        <title>Single nucleus genome sequencing reveals high similarity among nuclei of an endomycorrhizal fungus.</title>
        <authorList>
            <person name="Lin K."/>
            <person name="Geurts R."/>
            <person name="Zhang Z."/>
            <person name="Limpens E."/>
            <person name="Saunders D.G."/>
            <person name="Mu D."/>
            <person name="Pang E."/>
            <person name="Cao H."/>
            <person name="Cha H."/>
            <person name="Lin T."/>
            <person name="Zhou Q."/>
            <person name="Shang Y."/>
            <person name="Li Y."/>
            <person name="Ivanov S."/>
            <person name="Sharma T."/>
            <person name="Velzen R.V."/>
            <person name="Ruijter N.D."/>
            <person name="Aanen D.K."/>
            <person name="Win J."/>
            <person name="Kamoun S."/>
            <person name="Bisseling T."/>
            <person name="Huang S."/>
        </authorList>
    </citation>
    <scope>NUCLEOTIDE SEQUENCE [LARGE SCALE GENOMIC DNA]</scope>
    <source>
        <strain evidence="7">DAOM197198w</strain>
    </source>
</reference>
<dbReference type="GO" id="GO:0005634">
    <property type="term" value="C:nucleus"/>
    <property type="evidence" value="ECO:0007669"/>
    <property type="project" value="UniProtKB-SubCell"/>
</dbReference>
<keyword evidence="4" id="KW-0862">Zinc</keyword>
<dbReference type="Proteomes" id="UP000022910">
    <property type="component" value="Unassembled WGS sequence"/>
</dbReference>
<name>A0A015LKM2_RHIIW</name>
<evidence type="ECO:0000256" key="4">
    <source>
        <dbReference type="ARBA" id="ARBA00022833"/>
    </source>
</evidence>
<organism evidence="6 7">
    <name type="scientific">Rhizophagus irregularis (strain DAOM 197198w)</name>
    <name type="common">Glomus intraradices</name>
    <dbReference type="NCBI Taxonomy" id="1432141"/>
    <lineage>
        <taxon>Eukaryota</taxon>
        <taxon>Fungi</taxon>
        <taxon>Fungi incertae sedis</taxon>
        <taxon>Mucoromycota</taxon>
        <taxon>Glomeromycotina</taxon>
        <taxon>Glomeromycetes</taxon>
        <taxon>Glomerales</taxon>
        <taxon>Glomeraceae</taxon>
        <taxon>Rhizophagus</taxon>
    </lineage>
</organism>
<accession>A0A015LKM2</accession>
<dbReference type="HOGENOM" id="CLU_2027932_0_0_1"/>
<evidence type="ECO:0000256" key="1">
    <source>
        <dbReference type="ARBA" id="ARBA00004123"/>
    </source>
</evidence>
<keyword evidence="3" id="KW-0863">Zinc-finger</keyword>
<proteinExistence type="predicted"/>
<sequence>MQYQVKETPSSAICGKEYIQKNAFTGNAISHLRLKYDITQTEEKLSKGIVLTMKRKNHSKQRQIELRQFLVDWVVLDSQPLSTVQSKTFWHFIHELDSAFIMPSQETVKKIIYDAFNYSFSQLKQLLLMNAAFISLTMNL</sequence>
<evidence type="ECO:0000256" key="5">
    <source>
        <dbReference type="ARBA" id="ARBA00023242"/>
    </source>
</evidence>
<evidence type="ECO:0000256" key="3">
    <source>
        <dbReference type="ARBA" id="ARBA00022771"/>
    </source>
</evidence>
<keyword evidence="5" id="KW-0539">Nucleus</keyword>
<comment type="subcellular location">
    <subcellularLocation>
        <location evidence="1">Nucleus</location>
    </subcellularLocation>
</comment>
<keyword evidence="7" id="KW-1185">Reference proteome</keyword>